<evidence type="ECO:0000256" key="1">
    <source>
        <dbReference type="SAM" id="MobiDB-lite"/>
    </source>
</evidence>
<organism evidence="2 3">
    <name type="scientific">Phaseolus angularis</name>
    <name type="common">Azuki bean</name>
    <name type="synonym">Vigna angularis</name>
    <dbReference type="NCBI Taxonomy" id="3914"/>
    <lineage>
        <taxon>Eukaryota</taxon>
        <taxon>Viridiplantae</taxon>
        <taxon>Streptophyta</taxon>
        <taxon>Embryophyta</taxon>
        <taxon>Tracheophyta</taxon>
        <taxon>Spermatophyta</taxon>
        <taxon>Magnoliopsida</taxon>
        <taxon>eudicotyledons</taxon>
        <taxon>Gunneridae</taxon>
        <taxon>Pentapetalae</taxon>
        <taxon>rosids</taxon>
        <taxon>fabids</taxon>
        <taxon>Fabales</taxon>
        <taxon>Fabaceae</taxon>
        <taxon>Papilionoideae</taxon>
        <taxon>50 kb inversion clade</taxon>
        <taxon>NPAAA clade</taxon>
        <taxon>indigoferoid/millettioid clade</taxon>
        <taxon>Phaseoleae</taxon>
        <taxon>Vigna</taxon>
    </lineage>
</organism>
<reference evidence="3" key="1">
    <citation type="journal article" date="2015" name="Proc. Natl. Acad. Sci. U.S.A.">
        <title>Genome sequencing of adzuki bean (Vigna angularis) provides insight into high starch and low fat accumulation and domestication.</title>
        <authorList>
            <person name="Yang K."/>
            <person name="Tian Z."/>
            <person name="Chen C."/>
            <person name="Luo L."/>
            <person name="Zhao B."/>
            <person name="Wang Z."/>
            <person name="Yu L."/>
            <person name="Li Y."/>
            <person name="Sun Y."/>
            <person name="Li W."/>
            <person name="Chen Y."/>
            <person name="Li Y."/>
            <person name="Zhang Y."/>
            <person name="Ai D."/>
            <person name="Zhao J."/>
            <person name="Shang C."/>
            <person name="Ma Y."/>
            <person name="Wu B."/>
            <person name="Wang M."/>
            <person name="Gao L."/>
            <person name="Sun D."/>
            <person name="Zhang P."/>
            <person name="Guo F."/>
            <person name="Wang W."/>
            <person name="Li Y."/>
            <person name="Wang J."/>
            <person name="Varshney R.K."/>
            <person name="Wang J."/>
            <person name="Ling H.Q."/>
            <person name="Wan P."/>
        </authorList>
    </citation>
    <scope>NUCLEOTIDE SEQUENCE</scope>
    <source>
        <strain evidence="3">cv. Jingnong 6</strain>
    </source>
</reference>
<sequence>MIQQGRPKQLVDQLSPHRCREWHNDQTSDCLRLMPSLGGDPKSRKGWPAHRARDSRLQYSKGRRRSQINPIPASSFPVSMSKTSSLSKIAWQEKQTQASRAGGVEAPTVEEEDEDDDFEVAEEGEEGDSDDSMS</sequence>
<feature type="region of interest" description="Disordered" evidence="1">
    <location>
        <begin position="34"/>
        <end position="134"/>
    </location>
</feature>
<accession>A0A0L9VAY6</accession>
<dbReference type="Proteomes" id="UP000053144">
    <property type="component" value="Chromosome 9"/>
</dbReference>
<evidence type="ECO:0000313" key="2">
    <source>
        <dbReference type="EMBL" id="KOM51819.1"/>
    </source>
</evidence>
<dbReference type="AlphaFoldDB" id="A0A0L9VAY6"/>
<feature type="compositionally biased region" description="Polar residues" evidence="1">
    <location>
        <begin position="76"/>
        <end position="99"/>
    </location>
</feature>
<evidence type="ECO:0000313" key="3">
    <source>
        <dbReference type="Proteomes" id="UP000053144"/>
    </source>
</evidence>
<protein>
    <submittedName>
        <fullName evidence="2">Uncharacterized protein</fullName>
    </submittedName>
</protein>
<proteinExistence type="predicted"/>
<gene>
    <name evidence="2" type="ORF">LR48_Vigan09g047800</name>
</gene>
<dbReference type="EMBL" id="CM003379">
    <property type="protein sequence ID" value="KOM51819.1"/>
    <property type="molecule type" value="Genomic_DNA"/>
</dbReference>
<dbReference type="Gramene" id="KOM51819">
    <property type="protein sequence ID" value="KOM51819"/>
    <property type="gene ID" value="LR48_Vigan09g047800"/>
</dbReference>
<feature type="compositionally biased region" description="Acidic residues" evidence="1">
    <location>
        <begin position="108"/>
        <end position="134"/>
    </location>
</feature>
<name>A0A0L9VAY6_PHAAN</name>